<accession>A0A9D4S3U0</accession>
<gene>
    <name evidence="1" type="ORF">DPMN_012930</name>
</gene>
<comment type="caution">
    <text evidence="1">The sequence shown here is derived from an EMBL/GenBank/DDBJ whole genome shotgun (WGS) entry which is preliminary data.</text>
</comment>
<sequence length="72" mass="7771">MQEKTNMLADNSARLGLTINRVKSKVFKTNASNNTPITVKGEALEKMDSLTYLGSILDNQGGTDADVRTLIG</sequence>
<keyword evidence="2" id="KW-1185">Reference proteome</keyword>
<reference evidence="1" key="2">
    <citation type="submission" date="2020-11" db="EMBL/GenBank/DDBJ databases">
        <authorList>
            <person name="McCartney M.A."/>
            <person name="Auch B."/>
            <person name="Kono T."/>
            <person name="Mallez S."/>
            <person name="Becker A."/>
            <person name="Gohl D.M."/>
            <person name="Silverstein K.A.T."/>
            <person name="Koren S."/>
            <person name="Bechman K.B."/>
            <person name="Herman A."/>
            <person name="Abrahante J.E."/>
            <person name="Garbe J."/>
        </authorList>
    </citation>
    <scope>NUCLEOTIDE SEQUENCE</scope>
    <source>
        <strain evidence="1">Duluth1</strain>
        <tissue evidence="1">Whole animal</tissue>
    </source>
</reference>
<dbReference type="EMBL" id="JAIWYP010000001">
    <property type="protein sequence ID" value="KAH3888887.1"/>
    <property type="molecule type" value="Genomic_DNA"/>
</dbReference>
<dbReference type="Proteomes" id="UP000828390">
    <property type="component" value="Unassembled WGS sequence"/>
</dbReference>
<name>A0A9D4S3U0_DREPO</name>
<protein>
    <recommendedName>
        <fullName evidence="3">Reverse transcriptase</fullName>
    </recommendedName>
</protein>
<evidence type="ECO:0008006" key="3">
    <source>
        <dbReference type="Google" id="ProtNLM"/>
    </source>
</evidence>
<proteinExistence type="predicted"/>
<reference evidence="1" key="1">
    <citation type="journal article" date="2019" name="bioRxiv">
        <title>The Genome of the Zebra Mussel, Dreissena polymorpha: A Resource for Invasive Species Research.</title>
        <authorList>
            <person name="McCartney M.A."/>
            <person name="Auch B."/>
            <person name="Kono T."/>
            <person name="Mallez S."/>
            <person name="Zhang Y."/>
            <person name="Obille A."/>
            <person name="Becker A."/>
            <person name="Abrahante J.E."/>
            <person name="Garbe J."/>
            <person name="Badalamenti J.P."/>
            <person name="Herman A."/>
            <person name="Mangelson H."/>
            <person name="Liachko I."/>
            <person name="Sullivan S."/>
            <person name="Sone E.D."/>
            <person name="Koren S."/>
            <person name="Silverstein K.A.T."/>
            <person name="Beckman K.B."/>
            <person name="Gohl D.M."/>
        </authorList>
    </citation>
    <scope>NUCLEOTIDE SEQUENCE</scope>
    <source>
        <strain evidence="1">Duluth1</strain>
        <tissue evidence="1">Whole animal</tissue>
    </source>
</reference>
<dbReference type="AlphaFoldDB" id="A0A9D4S3U0"/>
<evidence type="ECO:0000313" key="2">
    <source>
        <dbReference type="Proteomes" id="UP000828390"/>
    </source>
</evidence>
<evidence type="ECO:0000313" key="1">
    <source>
        <dbReference type="EMBL" id="KAH3888887.1"/>
    </source>
</evidence>
<organism evidence="1 2">
    <name type="scientific">Dreissena polymorpha</name>
    <name type="common">Zebra mussel</name>
    <name type="synonym">Mytilus polymorpha</name>
    <dbReference type="NCBI Taxonomy" id="45954"/>
    <lineage>
        <taxon>Eukaryota</taxon>
        <taxon>Metazoa</taxon>
        <taxon>Spiralia</taxon>
        <taxon>Lophotrochozoa</taxon>
        <taxon>Mollusca</taxon>
        <taxon>Bivalvia</taxon>
        <taxon>Autobranchia</taxon>
        <taxon>Heteroconchia</taxon>
        <taxon>Euheterodonta</taxon>
        <taxon>Imparidentia</taxon>
        <taxon>Neoheterodontei</taxon>
        <taxon>Myida</taxon>
        <taxon>Dreissenoidea</taxon>
        <taxon>Dreissenidae</taxon>
        <taxon>Dreissena</taxon>
    </lineage>
</organism>